<gene>
    <name evidence="1" type="ORF">RRF57_008441</name>
</gene>
<comment type="caution">
    <text evidence="1">The sequence shown here is derived from an EMBL/GenBank/DDBJ whole genome shotgun (WGS) entry which is preliminary data.</text>
</comment>
<dbReference type="Proteomes" id="UP001305414">
    <property type="component" value="Unassembled WGS sequence"/>
</dbReference>
<sequence length="59" mass="6612">MERSEIGPIGALEADGSTTGWKFVLNRRGRFEQNADPTRSSGLSRACHCVVFCEVEKRR</sequence>
<reference evidence="1 2" key="1">
    <citation type="submission" date="2023-10" db="EMBL/GenBank/DDBJ databases">
        <title>Draft genome sequence of Xylaria bambusicola isolate GMP-LS, the root and basal stem rot pathogen of sugarcane in Indonesia.</title>
        <authorList>
            <person name="Selvaraj P."/>
            <person name="Muralishankar V."/>
            <person name="Muruganantham S."/>
            <person name="Sp S."/>
            <person name="Haryani S."/>
            <person name="Lau K.J.X."/>
            <person name="Naqvi N.I."/>
        </authorList>
    </citation>
    <scope>NUCLEOTIDE SEQUENCE [LARGE SCALE GENOMIC DNA]</scope>
    <source>
        <strain evidence="1">GMP-LS</strain>
    </source>
</reference>
<evidence type="ECO:0000313" key="1">
    <source>
        <dbReference type="EMBL" id="KAK5632727.1"/>
    </source>
</evidence>
<proteinExistence type="predicted"/>
<evidence type="ECO:0000313" key="2">
    <source>
        <dbReference type="Proteomes" id="UP001305414"/>
    </source>
</evidence>
<dbReference type="EMBL" id="JAWHQM010000026">
    <property type="protein sequence ID" value="KAK5632727.1"/>
    <property type="molecule type" value="Genomic_DNA"/>
</dbReference>
<protein>
    <submittedName>
        <fullName evidence="1">Uncharacterized protein</fullName>
    </submittedName>
</protein>
<name>A0AAN7UPF7_9PEZI</name>
<accession>A0AAN7UPF7</accession>
<dbReference type="AlphaFoldDB" id="A0AAN7UPF7"/>
<organism evidence="1 2">
    <name type="scientific">Xylaria bambusicola</name>
    <dbReference type="NCBI Taxonomy" id="326684"/>
    <lineage>
        <taxon>Eukaryota</taxon>
        <taxon>Fungi</taxon>
        <taxon>Dikarya</taxon>
        <taxon>Ascomycota</taxon>
        <taxon>Pezizomycotina</taxon>
        <taxon>Sordariomycetes</taxon>
        <taxon>Xylariomycetidae</taxon>
        <taxon>Xylariales</taxon>
        <taxon>Xylariaceae</taxon>
        <taxon>Xylaria</taxon>
    </lineage>
</organism>
<keyword evidence="2" id="KW-1185">Reference proteome</keyword>